<proteinExistence type="predicted"/>
<sequence length="98" mass="11262">MFHGFLLFGIRLITVISFLVLSAVVAIAILVWYALRLVGFTIPNRGGCLAKVEELIQKSMEMLNLKKQILVRCSNPHSWGLFCYGHKRRIYAYRKYVG</sequence>
<evidence type="ECO:0000313" key="2">
    <source>
        <dbReference type="EMBL" id="SUI43833.1"/>
    </source>
</evidence>
<keyword evidence="1" id="KW-1133">Transmembrane helix</keyword>
<evidence type="ECO:0000313" key="3">
    <source>
        <dbReference type="Proteomes" id="UP000255529"/>
    </source>
</evidence>
<keyword evidence="1" id="KW-0472">Membrane</keyword>
<dbReference type="Proteomes" id="UP000255529">
    <property type="component" value="Unassembled WGS sequence"/>
</dbReference>
<protein>
    <submittedName>
        <fullName evidence="2">Uncharacterized protein</fullName>
    </submittedName>
</protein>
<reference evidence="2 3" key="1">
    <citation type="submission" date="2018-06" db="EMBL/GenBank/DDBJ databases">
        <authorList>
            <consortium name="Pathogen Informatics"/>
            <person name="Doyle S."/>
        </authorList>
    </citation>
    <scope>NUCLEOTIDE SEQUENCE [LARGE SCALE GENOMIC DNA]</scope>
    <source>
        <strain evidence="2 3">NCTC11544</strain>
    </source>
</reference>
<dbReference type="EMBL" id="UGYN01000002">
    <property type="protein sequence ID" value="SUI43833.1"/>
    <property type="molecule type" value="Genomic_DNA"/>
</dbReference>
<evidence type="ECO:0000256" key="1">
    <source>
        <dbReference type="SAM" id="Phobius"/>
    </source>
</evidence>
<gene>
    <name evidence="2" type="ORF">NCTC11544_00270</name>
</gene>
<keyword evidence="1" id="KW-0812">Transmembrane</keyword>
<accession>A0A379YDQ7</accession>
<organism evidence="2 3">
    <name type="scientific">Serratia quinivorans</name>
    <dbReference type="NCBI Taxonomy" id="137545"/>
    <lineage>
        <taxon>Bacteria</taxon>
        <taxon>Pseudomonadati</taxon>
        <taxon>Pseudomonadota</taxon>
        <taxon>Gammaproteobacteria</taxon>
        <taxon>Enterobacterales</taxon>
        <taxon>Yersiniaceae</taxon>
        <taxon>Serratia</taxon>
    </lineage>
</organism>
<feature type="transmembrane region" description="Helical" evidence="1">
    <location>
        <begin position="12"/>
        <end position="35"/>
    </location>
</feature>
<dbReference type="AlphaFoldDB" id="A0A379YDQ7"/>
<name>A0A379YDQ7_9GAMM</name>